<protein>
    <submittedName>
        <fullName evidence="1">Uncharacterized protein</fullName>
    </submittedName>
</protein>
<accession>K3YLZ2</accession>
<dbReference type="EnsemblPlants" id="KQL00663">
    <property type="protein sequence ID" value="KQL00663"/>
    <property type="gene ID" value="SETIT_015268mg"/>
</dbReference>
<organism evidence="1 2">
    <name type="scientific">Setaria italica</name>
    <name type="common">Foxtail millet</name>
    <name type="synonym">Panicum italicum</name>
    <dbReference type="NCBI Taxonomy" id="4555"/>
    <lineage>
        <taxon>Eukaryota</taxon>
        <taxon>Viridiplantae</taxon>
        <taxon>Streptophyta</taxon>
        <taxon>Embryophyta</taxon>
        <taxon>Tracheophyta</taxon>
        <taxon>Spermatophyta</taxon>
        <taxon>Magnoliopsida</taxon>
        <taxon>Liliopsida</taxon>
        <taxon>Poales</taxon>
        <taxon>Poaceae</taxon>
        <taxon>PACMAD clade</taxon>
        <taxon>Panicoideae</taxon>
        <taxon>Panicodae</taxon>
        <taxon>Paniceae</taxon>
        <taxon>Cenchrinae</taxon>
        <taxon>Setaria</taxon>
    </lineage>
</organism>
<keyword evidence="2" id="KW-1185">Reference proteome</keyword>
<dbReference type="Gramene" id="KQL00663">
    <property type="protein sequence ID" value="KQL00663"/>
    <property type="gene ID" value="SETIT_015268mg"/>
</dbReference>
<dbReference type="eggNOG" id="ENOG502R7GH">
    <property type="taxonomic scope" value="Eukaryota"/>
</dbReference>
<dbReference type="InParanoid" id="K3YLZ2"/>
<dbReference type="Proteomes" id="UP000004995">
    <property type="component" value="Unassembled WGS sequence"/>
</dbReference>
<dbReference type="EMBL" id="AGNK02003541">
    <property type="status" value="NOT_ANNOTATED_CDS"/>
    <property type="molecule type" value="Genomic_DNA"/>
</dbReference>
<dbReference type="HOGENOM" id="CLU_140127_0_0_1"/>
<reference evidence="2" key="1">
    <citation type="journal article" date="2012" name="Nat. Biotechnol.">
        <title>Reference genome sequence of the model plant Setaria.</title>
        <authorList>
            <person name="Bennetzen J.L."/>
            <person name="Schmutz J."/>
            <person name="Wang H."/>
            <person name="Percifield R."/>
            <person name="Hawkins J."/>
            <person name="Pontaroli A.C."/>
            <person name="Estep M."/>
            <person name="Feng L."/>
            <person name="Vaughn J.N."/>
            <person name="Grimwood J."/>
            <person name="Jenkins J."/>
            <person name="Barry K."/>
            <person name="Lindquist E."/>
            <person name="Hellsten U."/>
            <person name="Deshpande S."/>
            <person name="Wang X."/>
            <person name="Wu X."/>
            <person name="Mitros T."/>
            <person name="Triplett J."/>
            <person name="Yang X."/>
            <person name="Ye C.Y."/>
            <person name="Mauro-Herrera M."/>
            <person name="Wang L."/>
            <person name="Li P."/>
            <person name="Sharma M."/>
            <person name="Sharma R."/>
            <person name="Ronald P.C."/>
            <person name="Panaud O."/>
            <person name="Kellogg E.A."/>
            <person name="Brutnell T.P."/>
            <person name="Doust A.N."/>
            <person name="Tuskan G.A."/>
            <person name="Rokhsar D."/>
            <person name="Devos K.M."/>
        </authorList>
    </citation>
    <scope>NUCLEOTIDE SEQUENCE [LARGE SCALE GENOMIC DNA]</scope>
    <source>
        <strain evidence="2">cv. Yugu1</strain>
    </source>
</reference>
<reference evidence="1" key="2">
    <citation type="submission" date="2018-08" db="UniProtKB">
        <authorList>
            <consortium name="EnsemblPlants"/>
        </authorList>
    </citation>
    <scope>IDENTIFICATION</scope>
    <source>
        <strain evidence="1">Yugu1</strain>
    </source>
</reference>
<evidence type="ECO:0000313" key="2">
    <source>
        <dbReference type="Proteomes" id="UP000004995"/>
    </source>
</evidence>
<proteinExistence type="predicted"/>
<sequence length="160" mass="16568">MACLSKFGFSVAKQQRRGASVAARAVINGEAIVGSSSAAEDAAERRLGRRRNASPRRRCCCEDDGGGRTRDASARLIWSPPSTAAMRTSGFAIDARRGALSLLDTGACVCVEAANEAAGWPLCRAQRKDPGCVVGEHAHDGARLRGGAGWGAADGVPPFG</sequence>
<evidence type="ECO:0000313" key="1">
    <source>
        <dbReference type="EnsemblPlants" id="KQL00663"/>
    </source>
</evidence>
<name>K3YLZ2_SETIT</name>
<dbReference type="AlphaFoldDB" id="K3YLZ2"/>